<dbReference type="WBParaSite" id="RSKR_0000237300.1">
    <property type="protein sequence ID" value="RSKR_0000237300.1"/>
    <property type="gene ID" value="RSKR_0000237300"/>
</dbReference>
<evidence type="ECO:0000313" key="1">
    <source>
        <dbReference type="Proteomes" id="UP000095286"/>
    </source>
</evidence>
<proteinExistence type="predicted"/>
<accession>A0AC35TN31</accession>
<evidence type="ECO:0000313" key="2">
    <source>
        <dbReference type="WBParaSite" id="RSKR_0000237300.1"/>
    </source>
</evidence>
<organism evidence="1 2">
    <name type="scientific">Rhabditophanes sp. KR3021</name>
    <dbReference type="NCBI Taxonomy" id="114890"/>
    <lineage>
        <taxon>Eukaryota</taxon>
        <taxon>Metazoa</taxon>
        <taxon>Ecdysozoa</taxon>
        <taxon>Nematoda</taxon>
        <taxon>Chromadorea</taxon>
        <taxon>Rhabditida</taxon>
        <taxon>Tylenchina</taxon>
        <taxon>Panagrolaimomorpha</taxon>
        <taxon>Strongyloidoidea</taxon>
        <taxon>Alloionematidae</taxon>
        <taxon>Rhabditophanes</taxon>
    </lineage>
</organism>
<dbReference type="Proteomes" id="UP000095286">
    <property type="component" value="Unplaced"/>
</dbReference>
<name>A0AC35TN31_9BILA</name>
<protein>
    <submittedName>
        <fullName evidence="2">RRM domain-containing protein</fullName>
    </submittedName>
</protein>
<sequence length="563" mass="64411">MNPSQQTAHGGENQKLNKAGFKRDGSDSKGPNAKLAKSFDNKFDNGPNQKFNNYKRQSGPNRPDMFQLFNGHSWESISEESNPVVPYSRRCRLFIGGLPTNITEEEIKKLFAKYGEPREIYLSGKSYAFVRLDSYGTACVAKEGINGSSFKNHTLRVSFATHGAAIKLKELGSEVSDQMLYRLFSYFGEVQRAEHYCNEKSEPTGNGIIEFEKKNNALEALHAIESHVITFSNRFKPIVAELLVEPDDGGWPERMASKYRKSQQIRPMFPLVASPASFEEHIGQKWKSIYKKEKERRDALEEEFKADRDKLLCEVDMEYHTFETNQLRQREEQFERFGAQKFERIEAQKNDRFQMNENNFGNVHDNNQNQKSFDHSEPFRGPPQPFVGNASNNFVMANNNPYGSNFEVPQNVPFTQQGPQNSHIILGPGGNNGPPFLNQQNSYRDPNQFMDDHQQLPFMNFNQGPHMNQGMNHHGPPHHQNDFRGGPVMLAPPNQQPNPGMNRPNFQNQQRPNHLKRPFQKNAPLRNGGGIVKTHNTMNNFRQGSKLPRKRNNTNKPKAEVAQ</sequence>
<reference evidence="2" key="1">
    <citation type="submission" date="2016-11" db="UniProtKB">
        <authorList>
            <consortium name="WormBaseParasite"/>
        </authorList>
    </citation>
    <scope>IDENTIFICATION</scope>
    <source>
        <strain evidence="2">KR3021</strain>
    </source>
</reference>